<dbReference type="CDD" id="cd11567">
    <property type="entry name" value="YciH_like"/>
    <property type="match status" value="1"/>
</dbReference>
<comment type="caution">
    <text evidence="5">The sequence shown here is derived from an EMBL/GenBank/DDBJ whole genome shotgun (WGS) entry which is preliminary data.</text>
</comment>
<dbReference type="PROSITE" id="PS50296">
    <property type="entry name" value="SUI1"/>
    <property type="match status" value="1"/>
</dbReference>
<dbReference type="GO" id="GO:0001731">
    <property type="term" value="P:formation of translation preinitiation complex"/>
    <property type="evidence" value="ECO:0007669"/>
    <property type="project" value="TreeGrafter"/>
</dbReference>
<evidence type="ECO:0000313" key="6">
    <source>
        <dbReference type="Proteomes" id="UP000050430"/>
    </source>
</evidence>
<dbReference type="GO" id="GO:0003729">
    <property type="term" value="F:mRNA binding"/>
    <property type="evidence" value="ECO:0007669"/>
    <property type="project" value="TreeGrafter"/>
</dbReference>
<comment type="similarity">
    <text evidence="1">Belongs to the SUI1 family.</text>
</comment>
<gene>
    <name evidence="5" type="ORF">ADM99_10590</name>
</gene>
<proteinExistence type="inferred from homology"/>
<dbReference type="GO" id="GO:0002188">
    <property type="term" value="P:translation reinitiation"/>
    <property type="evidence" value="ECO:0007669"/>
    <property type="project" value="TreeGrafter"/>
</dbReference>
<dbReference type="InterPro" id="IPR050318">
    <property type="entry name" value="DENR/SUI1_TIF"/>
</dbReference>
<evidence type="ECO:0000259" key="4">
    <source>
        <dbReference type="PROSITE" id="PS50296"/>
    </source>
</evidence>
<dbReference type="PIRSF" id="PIRSF037511">
    <property type="entry name" value="Transl_init_SUI1_pro"/>
    <property type="match status" value="1"/>
</dbReference>
<reference evidence="5 6" key="1">
    <citation type="submission" date="2015-07" db="EMBL/GenBank/DDBJ databases">
        <title>Genome sequence of Leptolinea tardivitalis DSM 16556.</title>
        <authorList>
            <person name="Hemp J."/>
            <person name="Ward L.M."/>
            <person name="Pace L.A."/>
            <person name="Fischer W.W."/>
        </authorList>
    </citation>
    <scope>NUCLEOTIDE SEQUENCE [LARGE SCALE GENOMIC DNA]</scope>
    <source>
        <strain evidence="5 6">YMTK-2</strain>
    </source>
</reference>
<dbReference type="InterPro" id="IPR005872">
    <property type="entry name" value="SUI1_arc_bac"/>
</dbReference>
<dbReference type="FunFam" id="3.30.780.10:FF:000002">
    <property type="entry name" value="Stress response translation initiation inhibitor"/>
    <property type="match status" value="1"/>
</dbReference>
<dbReference type="STRING" id="229920.ADM99_10590"/>
<dbReference type="EMBL" id="LGCK01000010">
    <property type="protein sequence ID" value="KPL71856.1"/>
    <property type="molecule type" value="Genomic_DNA"/>
</dbReference>
<sequence length="117" mass="12751">MRDENPTVYSTSTGRICPKCGKPVDQCVCRKISARPKGDGIIRIFRDSKSRKGKTVTLITGVPLDGQALHDLHSDLKRLCGSGGSIKDGNLEIQGDHRDTVFNELKKRGFQVKLAGG</sequence>
<dbReference type="Pfam" id="PF01253">
    <property type="entry name" value="SUI1"/>
    <property type="match status" value="1"/>
</dbReference>
<dbReference type="NCBIfam" id="NF005297">
    <property type="entry name" value="PRK06824.1"/>
    <property type="match status" value="1"/>
</dbReference>
<evidence type="ECO:0000256" key="3">
    <source>
        <dbReference type="ARBA" id="ARBA00022917"/>
    </source>
</evidence>
<accession>A0A0P6XQS5</accession>
<dbReference type="OrthoDB" id="9792915at2"/>
<dbReference type="SUPFAM" id="SSF55159">
    <property type="entry name" value="eIF1-like"/>
    <property type="match status" value="1"/>
</dbReference>
<organism evidence="5 6">
    <name type="scientific">Leptolinea tardivitalis</name>
    <dbReference type="NCBI Taxonomy" id="229920"/>
    <lineage>
        <taxon>Bacteria</taxon>
        <taxon>Bacillati</taxon>
        <taxon>Chloroflexota</taxon>
        <taxon>Anaerolineae</taxon>
        <taxon>Anaerolineales</taxon>
        <taxon>Anaerolineaceae</taxon>
        <taxon>Leptolinea</taxon>
    </lineage>
</organism>
<evidence type="ECO:0000256" key="1">
    <source>
        <dbReference type="ARBA" id="ARBA00005422"/>
    </source>
</evidence>
<dbReference type="PANTHER" id="PTHR12789:SF0">
    <property type="entry name" value="DENSITY-REGULATED PROTEIN"/>
    <property type="match status" value="1"/>
</dbReference>
<feature type="domain" description="SUI1" evidence="4">
    <location>
        <begin position="43"/>
        <end position="109"/>
    </location>
</feature>
<dbReference type="PATRIC" id="fig|229920.5.peg.2033"/>
<keyword evidence="3" id="KW-0648">Protein biosynthesis</keyword>
<dbReference type="InterPro" id="IPR001950">
    <property type="entry name" value="SUI1"/>
</dbReference>
<dbReference type="GO" id="GO:0003743">
    <property type="term" value="F:translation initiation factor activity"/>
    <property type="evidence" value="ECO:0007669"/>
    <property type="project" value="InterPro"/>
</dbReference>
<name>A0A0P6XQS5_9CHLR</name>
<dbReference type="Gene3D" id="3.30.780.10">
    <property type="entry name" value="SUI1-like domain"/>
    <property type="match status" value="1"/>
</dbReference>
<keyword evidence="6" id="KW-1185">Reference proteome</keyword>
<evidence type="ECO:0000256" key="2">
    <source>
        <dbReference type="ARBA" id="ARBA00022845"/>
    </source>
</evidence>
<dbReference type="RefSeq" id="WP_062420518.1">
    <property type="nucleotide sequence ID" value="NZ_BBYA01000002.1"/>
</dbReference>
<dbReference type="InterPro" id="IPR036877">
    <property type="entry name" value="SUI1_dom_sf"/>
</dbReference>
<dbReference type="AlphaFoldDB" id="A0A0P6XQS5"/>
<dbReference type="NCBIfam" id="TIGR01158">
    <property type="entry name" value="SUI1_rel"/>
    <property type="match status" value="1"/>
</dbReference>
<keyword evidence="2" id="KW-0810">Translation regulation</keyword>
<dbReference type="GO" id="GO:0006417">
    <property type="term" value="P:regulation of translation"/>
    <property type="evidence" value="ECO:0007669"/>
    <property type="project" value="UniProtKB-KW"/>
</dbReference>
<dbReference type="Proteomes" id="UP000050430">
    <property type="component" value="Unassembled WGS sequence"/>
</dbReference>
<dbReference type="PANTHER" id="PTHR12789">
    <property type="entry name" value="DENSITY-REGULATED PROTEIN HOMOLOG"/>
    <property type="match status" value="1"/>
</dbReference>
<evidence type="ECO:0000313" key="5">
    <source>
        <dbReference type="EMBL" id="KPL71856.1"/>
    </source>
</evidence>
<protein>
    <recommendedName>
        <fullName evidence="4">SUI1 domain-containing protein</fullName>
    </recommendedName>
</protein>